<dbReference type="InterPro" id="IPR000618">
    <property type="entry name" value="Insect_cuticle"/>
</dbReference>
<dbReference type="Pfam" id="PF00379">
    <property type="entry name" value="Chitin_bind_4"/>
    <property type="match status" value="1"/>
</dbReference>
<dbReference type="OrthoDB" id="6379191at2759"/>
<proteinExistence type="predicted"/>
<dbReference type="RefSeq" id="XP_015517806.2">
    <property type="nucleotide sequence ID" value="XM_015662320.2"/>
</dbReference>
<dbReference type="Proteomes" id="UP000829291">
    <property type="component" value="Chromosome 1"/>
</dbReference>
<dbReference type="KEGG" id="nlo:107222810"/>
<reference evidence="4" key="1">
    <citation type="submission" date="2025-08" db="UniProtKB">
        <authorList>
            <consortium name="RefSeq"/>
        </authorList>
    </citation>
    <scope>IDENTIFICATION</scope>
    <source>
        <tissue evidence="4">Thorax and Abdomen</tissue>
    </source>
</reference>
<dbReference type="InParanoid" id="A0A6J0BSP0"/>
<protein>
    <submittedName>
        <fullName evidence="4">Endocuticle structural glycoprotein SgAbd-1</fullName>
    </submittedName>
</protein>
<organism evidence="4">
    <name type="scientific">Neodiprion lecontei</name>
    <name type="common">Redheaded pine sawfly</name>
    <dbReference type="NCBI Taxonomy" id="441921"/>
    <lineage>
        <taxon>Eukaryota</taxon>
        <taxon>Metazoa</taxon>
        <taxon>Ecdysozoa</taxon>
        <taxon>Arthropoda</taxon>
        <taxon>Hexapoda</taxon>
        <taxon>Insecta</taxon>
        <taxon>Pterygota</taxon>
        <taxon>Neoptera</taxon>
        <taxon>Endopterygota</taxon>
        <taxon>Hymenoptera</taxon>
        <taxon>Tenthredinoidea</taxon>
        <taxon>Diprionidae</taxon>
        <taxon>Diprioninae</taxon>
        <taxon>Neodiprion</taxon>
    </lineage>
</organism>
<evidence type="ECO:0000256" key="1">
    <source>
        <dbReference type="PROSITE-ProRule" id="PRU00497"/>
    </source>
</evidence>
<evidence type="ECO:0000313" key="4">
    <source>
        <dbReference type="RefSeq" id="XP_015517806.2"/>
    </source>
</evidence>
<dbReference type="PROSITE" id="PS51155">
    <property type="entry name" value="CHIT_BIND_RR_2"/>
    <property type="match status" value="1"/>
</dbReference>
<gene>
    <name evidence="4" type="primary">LOC107222810</name>
</gene>
<evidence type="ECO:0000256" key="2">
    <source>
        <dbReference type="SAM" id="SignalP"/>
    </source>
</evidence>
<keyword evidence="2" id="KW-0732">Signal</keyword>
<feature type="signal peptide" evidence="2">
    <location>
        <begin position="1"/>
        <end position="16"/>
    </location>
</feature>
<accession>A0A6J0BSP0</accession>
<sequence>MNTLIFVTMLFGAAFAASGLDKDAPIESQVLETDIGGAFRNAWSGNGISVQELGSAKAGPDNTLVQVIQGEYSYTAPDGSNIKTLYIADENGSRVEGAHLPVAPPAPELPPYIARALEWAKAHPYNEEAELKKTYQ</sequence>
<name>A0A6J0BSP0_NEOLC</name>
<feature type="chain" id="PRO_5046611275" evidence="2">
    <location>
        <begin position="17"/>
        <end position="136"/>
    </location>
</feature>
<keyword evidence="1" id="KW-0193">Cuticle</keyword>
<dbReference type="GO" id="GO:0042302">
    <property type="term" value="F:structural constituent of cuticle"/>
    <property type="evidence" value="ECO:0007669"/>
    <property type="project" value="UniProtKB-UniRule"/>
</dbReference>
<dbReference type="FunCoup" id="A0A6J0BSP0">
    <property type="interactions" value="14"/>
</dbReference>
<evidence type="ECO:0000313" key="3">
    <source>
        <dbReference type="Proteomes" id="UP000829291"/>
    </source>
</evidence>
<dbReference type="AlphaFoldDB" id="A0A6J0BSP0"/>
<keyword evidence="3" id="KW-1185">Reference proteome</keyword>
<dbReference type="GeneID" id="107222810"/>